<evidence type="ECO:0000313" key="3">
    <source>
        <dbReference type="Proteomes" id="UP001392437"/>
    </source>
</evidence>
<organism evidence="2 3">
    <name type="scientific">Apiospora kogelbergensis</name>
    <dbReference type="NCBI Taxonomy" id="1337665"/>
    <lineage>
        <taxon>Eukaryota</taxon>
        <taxon>Fungi</taxon>
        <taxon>Dikarya</taxon>
        <taxon>Ascomycota</taxon>
        <taxon>Pezizomycotina</taxon>
        <taxon>Sordariomycetes</taxon>
        <taxon>Xylariomycetidae</taxon>
        <taxon>Amphisphaeriales</taxon>
        <taxon>Apiosporaceae</taxon>
        <taxon>Apiospora</taxon>
    </lineage>
</organism>
<protein>
    <submittedName>
        <fullName evidence="2">Heterokaryon incompatibility protein-domain-containing protein</fullName>
    </submittedName>
</protein>
<dbReference type="Proteomes" id="UP001392437">
    <property type="component" value="Unassembled WGS sequence"/>
</dbReference>
<accession>A0AAW0RE20</accession>
<dbReference type="AlphaFoldDB" id="A0AAW0RE20"/>
<dbReference type="PANTHER" id="PTHR24148">
    <property type="entry name" value="ANKYRIN REPEAT DOMAIN-CONTAINING PROTEIN 39 HOMOLOG-RELATED"/>
    <property type="match status" value="1"/>
</dbReference>
<dbReference type="InterPro" id="IPR010730">
    <property type="entry name" value="HET"/>
</dbReference>
<comment type="caution">
    <text evidence="2">The sequence shown here is derived from an EMBL/GenBank/DDBJ whole genome shotgun (WGS) entry which is preliminary data.</text>
</comment>
<sequence>MSTEGGIPQLTEMLEECSLPEDSETLDCAGIASAFKYAYTPITTQATTRMLILHNGGYEDELAGHLEMTNLDDGNLSPWKALSYAWGTQTTHTRIRIGQKFIQISTNLEHALRRLRNDEGHDDEPKQCMRLWVDQICINQEDIPERSQQVQLMYRIYEKAERVVVWLGPDHDAIAKKAFFTLGLFASLDVSQLRMIRDGDAGNVAPLLGQLKVLFDLPWFYRLWIIQEVGTQTPTIFYWGQERIFFDTLYQACLAIRDELGPMRYDLKVRSHFGYRLYQSFFEGRPRRRSIDWDFVYHLYRFNVTAGTKCLDPRDRQINVPSWIPNWEPQKRCSILSYGAECGAAGNRPLVVHVTKPQYTLQIQGFVVDIVDRFSRPIHRADCYDVHPDPASNTNHILVEIWNEICGHSVFDLATPYHVLGSSALVAFLDTCRAGQNRPFYITDPGDCSAILTPPKRTLDGIAFLCQALPSSMIDPTTGMLASKGKADRWLNSFDRNSRKRRFAKTACGYYALGPQITEKGDLVAVLMGYETPFILRPVGVDEFLLVGECCVHGIMQGQALSMLEKGEAVLRDFNIL</sequence>
<name>A0AAW0RE20_9PEZI</name>
<dbReference type="PANTHER" id="PTHR24148:SF64">
    <property type="entry name" value="HETEROKARYON INCOMPATIBILITY DOMAIN-CONTAINING PROTEIN"/>
    <property type="match status" value="1"/>
</dbReference>
<dbReference type="Pfam" id="PF26639">
    <property type="entry name" value="Het-6_barrel"/>
    <property type="match status" value="1"/>
</dbReference>
<dbReference type="Pfam" id="PF06985">
    <property type="entry name" value="HET"/>
    <property type="match status" value="1"/>
</dbReference>
<proteinExistence type="predicted"/>
<feature type="domain" description="Heterokaryon incompatibility" evidence="1">
    <location>
        <begin position="79"/>
        <end position="228"/>
    </location>
</feature>
<gene>
    <name evidence="2" type="ORF">PG999_001343</name>
</gene>
<reference evidence="2 3" key="1">
    <citation type="submission" date="2023-01" db="EMBL/GenBank/DDBJ databases">
        <title>Analysis of 21 Apiospora genomes using comparative genomics revels a genus with tremendous synthesis potential of carbohydrate active enzymes and secondary metabolites.</title>
        <authorList>
            <person name="Sorensen T."/>
        </authorList>
    </citation>
    <scope>NUCLEOTIDE SEQUENCE [LARGE SCALE GENOMIC DNA]</scope>
    <source>
        <strain evidence="2 3">CBS 117206</strain>
    </source>
</reference>
<evidence type="ECO:0000313" key="2">
    <source>
        <dbReference type="EMBL" id="KAK8133170.1"/>
    </source>
</evidence>
<keyword evidence="3" id="KW-1185">Reference proteome</keyword>
<dbReference type="InterPro" id="IPR052895">
    <property type="entry name" value="HetReg/Transcr_Mod"/>
</dbReference>
<evidence type="ECO:0000259" key="1">
    <source>
        <dbReference type="Pfam" id="PF06985"/>
    </source>
</evidence>
<dbReference type="EMBL" id="JAQQWP010000001">
    <property type="protein sequence ID" value="KAK8133170.1"/>
    <property type="molecule type" value="Genomic_DNA"/>
</dbReference>